<evidence type="ECO:0000259" key="3">
    <source>
        <dbReference type="Pfam" id="PF13579"/>
    </source>
</evidence>
<protein>
    <submittedName>
        <fullName evidence="4">Glycosyltransferase</fullName>
    </submittedName>
</protein>
<proteinExistence type="predicted"/>
<dbReference type="KEGG" id="nmes:H9L09_06280"/>
<gene>
    <name evidence="4" type="ORF">H9L09_06280</name>
</gene>
<dbReference type="PANTHER" id="PTHR46401">
    <property type="entry name" value="GLYCOSYLTRANSFERASE WBBK-RELATED"/>
    <property type="match status" value="1"/>
</dbReference>
<dbReference type="Pfam" id="PF13579">
    <property type="entry name" value="Glyco_trans_4_4"/>
    <property type="match status" value="1"/>
</dbReference>
<dbReference type="GO" id="GO:0009103">
    <property type="term" value="P:lipopolysaccharide biosynthetic process"/>
    <property type="evidence" value="ECO:0007669"/>
    <property type="project" value="TreeGrafter"/>
</dbReference>
<organism evidence="4 5">
    <name type="scientific">Nocardioides mesophilus</name>
    <dbReference type="NCBI Taxonomy" id="433659"/>
    <lineage>
        <taxon>Bacteria</taxon>
        <taxon>Bacillati</taxon>
        <taxon>Actinomycetota</taxon>
        <taxon>Actinomycetes</taxon>
        <taxon>Propionibacteriales</taxon>
        <taxon>Nocardioidaceae</taxon>
        <taxon>Nocardioides</taxon>
    </lineage>
</organism>
<sequence length="363" mass="40020">MAHVAIIGTRGYPSYYGGFETAVRFLGEFLVEKDWDVTIYGRPESGEGNHKADPRIEVKFTRGWDKKATSTLSYGMTASIDAVRLKPDVALVMNVANGYWLPLLKARGIPTLVNVDGVEWERAKWNRAARAVFRVGGRLTARFADEIVVDAEAIGDRWQEWYGRPGVYIPYGSLEVPKRPAPFGLPQGSYVLFVARFVPENSVDEFFEASRKIARDVPVVIVGSSGYGGELDQAAAALTSEFDSVRWLGHVRDDNLLHDLWSNCGVYFHGHTVGGTNPALVQAMRCGAPVLARDTVFNREVLAETGHFVDSDPGVIADALRDLLAAPAEARCLGEAAALRAREKFDWPSICGDYKRALENLLE</sequence>
<dbReference type="PANTHER" id="PTHR46401:SF2">
    <property type="entry name" value="GLYCOSYLTRANSFERASE WBBK-RELATED"/>
    <property type="match status" value="1"/>
</dbReference>
<dbReference type="InterPro" id="IPR028098">
    <property type="entry name" value="Glyco_trans_4-like_N"/>
</dbReference>
<reference evidence="4 5" key="1">
    <citation type="submission" date="2020-08" db="EMBL/GenBank/DDBJ databases">
        <title>Genome sequence of Nocardioides mesophilus KACC 16243T.</title>
        <authorList>
            <person name="Hyun D.-W."/>
            <person name="Bae J.-W."/>
        </authorList>
    </citation>
    <scope>NUCLEOTIDE SEQUENCE [LARGE SCALE GENOMIC DNA]</scope>
    <source>
        <strain evidence="4 5">KACC 16243</strain>
    </source>
</reference>
<accession>A0A7G9REG0</accession>
<keyword evidence="1" id="KW-0328">Glycosyltransferase</keyword>
<dbReference type="Gene3D" id="3.40.50.2000">
    <property type="entry name" value="Glycogen Phosphorylase B"/>
    <property type="match status" value="2"/>
</dbReference>
<evidence type="ECO:0000256" key="1">
    <source>
        <dbReference type="ARBA" id="ARBA00022676"/>
    </source>
</evidence>
<keyword evidence="2 4" id="KW-0808">Transferase</keyword>
<dbReference type="GO" id="GO:0016757">
    <property type="term" value="F:glycosyltransferase activity"/>
    <property type="evidence" value="ECO:0007669"/>
    <property type="project" value="UniProtKB-KW"/>
</dbReference>
<evidence type="ECO:0000313" key="4">
    <source>
        <dbReference type="EMBL" id="QNN53985.1"/>
    </source>
</evidence>
<dbReference type="EMBL" id="CP060713">
    <property type="protein sequence ID" value="QNN53985.1"/>
    <property type="molecule type" value="Genomic_DNA"/>
</dbReference>
<evidence type="ECO:0000256" key="2">
    <source>
        <dbReference type="ARBA" id="ARBA00022679"/>
    </source>
</evidence>
<dbReference type="AlphaFoldDB" id="A0A7G9REG0"/>
<dbReference type="RefSeq" id="WP_187579829.1">
    <property type="nucleotide sequence ID" value="NZ_CP060713.1"/>
</dbReference>
<dbReference type="SUPFAM" id="SSF53756">
    <property type="entry name" value="UDP-Glycosyltransferase/glycogen phosphorylase"/>
    <property type="match status" value="1"/>
</dbReference>
<keyword evidence="5" id="KW-1185">Reference proteome</keyword>
<name>A0A7G9REG0_9ACTN</name>
<dbReference type="Proteomes" id="UP000515947">
    <property type="component" value="Chromosome"/>
</dbReference>
<dbReference type="Pfam" id="PF13692">
    <property type="entry name" value="Glyco_trans_1_4"/>
    <property type="match status" value="1"/>
</dbReference>
<feature type="domain" description="Glycosyltransferase subfamily 4-like N-terminal" evidence="3">
    <location>
        <begin position="17"/>
        <end position="172"/>
    </location>
</feature>
<evidence type="ECO:0000313" key="5">
    <source>
        <dbReference type="Proteomes" id="UP000515947"/>
    </source>
</evidence>